<gene>
    <name evidence="2" type="ORF">CCMP2556_LOCUS49759</name>
</gene>
<evidence type="ECO:0000313" key="3">
    <source>
        <dbReference type="Proteomes" id="UP001642484"/>
    </source>
</evidence>
<organism evidence="2 3">
    <name type="scientific">Durusdinium trenchii</name>
    <dbReference type="NCBI Taxonomy" id="1381693"/>
    <lineage>
        <taxon>Eukaryota</taxon>
        <taxon>Sar</taxon>
        <taxon>Alveolata</taxon>
        <taxon>Dinophyceae</taxon>
        <taxon>Suessiales</taxon>
        <taxon>Symbiodiniaceae</taxon>
        <taxon>Durusdinium</taxon>
    </lineage>
</organism>
<reference evidence="2 3" key="1">
    <citation type="submission" date="2024-02" db="EMBL/GenBank/DDBJ databases">
        <authorList>
            <person name="Chen Y."/>
            <person name="Shah S."/>
            <person name="Dougan E. K."/>
            <person name="Thang M."/>
            <person name="Chan C."/>
        </authorList>
    </citation>
    <scope>NUCLEOTIDE SEQUENCE [LARGE SCALE GENOMIC DNA]</scope>
</reference>
<comment type="caution">
    <text evidence="2">The sequence shown here is derived from an EMBL/GenBank/DDBJ whole genome shotgun (WGS) entry which is preliminary data.</text>
</comment>
<evidence type="ECO:0000313" key="2">
    <source>
        <dbReference type="EMBL" id="CAK9106480.1"/>
    </source>
</evidence>
<protein>
    <recommendedName>
        <fullName evidence="4">Poly(ADP-ribose) glycohydrolase</fullName>
    </recommendedName>
</protein>
<name>A0ABP0S289_9DINO</name>
<evidence type="ECO:0000256" key="1">
    <source>
        <dbReference type="SAM" id="MobiDB-lite"/>
    </source>
</evidence>
<evidence type="ECO:0008006" key="4">
    <source>
        <dbReference type="Google" id="ProtNLM"/>
    </source>
</evidence>
<accession>A0ABP0S289</accession>
<sequence>MMAEPVGLAHVKMEDGDAKGIEVKVKQEMNRLFAMSCVNKHVDALQSTIQSVPATTKKNFLLDPWAFNFSEHSKYGECGRFPSNHQFLAHYGSFLQHGFESHREAFEVKFGLGHGSDPFKIEPFSVGFVDGQCKALIIQTILALISKMVSAEDDLDEPMAKVIASFRYCRANFHKHEEPETFLFESLCVESDGPTIFAAKYEPWLQETLSGFGNGIRRPDSERIILWCNYVTQGVMSARLNTFCLEQLTQLCHANPRKRFACGTACHTVHETSFVSSLVAQKVYAMARAGELRLPAFPNFSNVVSELSAKQELPAPNYEVCVGLANGTLVLKQNLVSYWSKCSVHGDDFQALLKAHNEKYNPRGVKRGGPGNEHDDDGAEGSVQATRKKLKVESSVKAKDQEEKFDEPLALSCGNYRLIYDKGQDTLWLGAEDPKKKDVESIEVSGPCELFGFGSGDFAEGPEAADIMSDVTGRWLCYKVTSCTDECILEVDKRLPDHIRKSDVFGKALHVLDMKLWGTPVLVVTTSCLCC</sequence>
<proteinExistence type="predicted"/>
<dbReference type="Proteomes" id="UP001642484">
    <property type="component" value="Unassembled WGS sequence"/>
</dbReference>
<dbReference type="EMBL" id="CAXAMN010026894">
    <property type="protein sequence ID" value="CAK9106480.1"/>
    <property type="molecule type" value="Genomic_DNA"/>
</dbReference>
<feature type="region of interest" description="Disordered" evidence="1">
    <location>
        <begin position="360"/>
        <end position="388"/>
    </location>
</feature>
<keyword evidence="3" id="KW-1185">Reference proteome</keyword>